<dbReference type="EMBL" id="NVSR01000003">
    <property type="protein sequence ID" value="PCI30589.1"/>
    <property type="molecule type" value="Genomic_DNA"/>
</dbReference>
<dbReference type="AlphaFoldDB" id="A0A2A4TB88"/>
<feature type="transmembrane region" description="Helical" evidence="6">
    <location>
        <begin position="484"/>
        <end position="501"/>
    </location>
</feature>
<evidence type="ECO:0000256" key="2">
    <source>
        <dbReference type="ARBA" id="ARBA00022475"/>
    </source>
</evidence>
<feature type="transmembrane region" description="Helical" evidence="6">
    <location>
        <begin position="789"/>
        <end position="813"/>
    </location>
</feature>
<evidence type="ECO:0000259" key="7">
    <source>
        <dbReference type="Pfam" id="PF02687"/>
    </source>
</evidence>
<evidence type="ECO:0000256" key="5">
    <source>
        <dbReference type="ARBA" id="ARBA00023136"/>
    </source>
</evidence>
<feature type="transmembrane region" description="Helical" evidence="6">
    <location>
        <begin position="360"/>
        <end position="383"/>
    </location>
</feature>
<keyword evidence="2" id="KW-1003">Cell membrane</keyword>
<feature type="domain" description="ABC3 transporter permease C-terminal" evidence="7">
    <location>
        <begin position="737"/>
        <end position="851"/>
    </location>
</feature>
<feature type="transmembrane region" description="Helical" evidence="6">
    <location>
        <begin position="733"/>
        <end position="753"/>
    </location>
</feature>
<feature type="domain" description="ABC3 transporter permease C-terminal" evidence="7">
    <location>
        <begin position="269"/>
        <end position="386"/>
    </location>
</feature>
<feature type="transmembrane region" description="Helical" evidence="6">
    <location>
        <begin position="436"/>
        <end position="463"/>
    </location>
</feature>
<evidence type="ECO:0000256" key="3">
    <source>
        <dbReference type="ARBA" id="ARBA00022692"/>
    </source>
</evidence>
<feature type="transmembrane region" description="Helical" evidence="6">
    <location>
        <begin position="313"/>
        <end position="340"/>
    </location>
</feature>
<feature type="transmembrane region" description="Helical" evidence="6">
    <location>
        <begin position="266"/>
        <end position="286"/>
    </location>
</feature>
<evidence type="ECO:0000256" key="1">
    <source>
        <dbReference type="ARBA" id="ARBA00004651"/>
    </source>
</evidence>
<evidence type="ECO:0000313" key="9">
    <source>
        <dbReference type="Proteomes" id="UP000218113"/>
    </source>
</evidence>
<name>A0A2A4TB88_9DELT</name>
<evidence type="ECO:0000256" key="6">
    <source>
        <dbReference type="SAM" id="Phobius"/>
    </source>
</evidence>
<dbReference type="Proteomes" id="UP000218113">
    <property type="component" value="Unassembled WGS sequence"/>
</dbReference>
<evidence type="ECO:0000313" key="8">
    <source>
        <dbReference type="EMBL" id="PCI30589.1"/>
    </source>
</evidence>
<comment type="caution">
    <text evidence="8">The sequence shown here is derived from an EMBL/GenBank/DDBJ whole genome shotgun (WGS) entry which is preliminary data.</text>
</comment>
<dbReference type="PANTHER" id="PTHR30287:SF1">
    <property type="entry name" value="INNER MEMBRANE PROTEIN"/>
    <property type="match status" value="1"/>
</dbReference>
<comment type="subcellular location">
    <subcellularLocation>
        <location evidence="1">Cell membrane</location>
        <topology evidence="1">Multi-pass membrane protein</topology>
    </subcellularLocation>
</comment>
<accession>A0A2A4TB88</accession>
<feature type="transmembrane region" description="Helical" evidence="6">
    <location>
        <begin position="819"/>
        <end position="843"/>
    </location>
</feature>
<dbReference type="PANTHER" id="PTHR30287">
    <property type="entry name" value="MEMBRANE COMPONENT OF PREDICTED ABC SUPERFAMILY METABOLITE UPTAKE TRANSPORTER"/>
    <property type="match status" value="1"/>
</dbReference>
<gene>
    <name evidence="8" type="ORF">COB67_01165</name>
</gene>
<dbReference type="InterPro" id="IPR003838">
    <property type="entry name" value="ABC3_permease_C"/>
</dbReference>
<sequence length="858" mass="95761">MRLWIKLAFKELRNNSRFSLFFILNLTLGLVGFIALDSFKISIHNHIQLSSKAFLAADLEVSSNQPLTLQQQTSLEASMGEVLQKTRQVSFLSMVASPQATRLVQIIGIEQGYPLYGKILLKDQIPATQDSLRNDLLNGPKVWVQPELLAALNTKQGEQLRVGELSPQITQQILESPGGSFWAAQIGYKLFMGLEQVEKTGLTKVGSRRKYIYLYKLPVNAPLKQIRKRLQTQIADQFGPNSSVAVKTHHDANQQTKRFLGYLNDYLGLVSLVALFLAGIGTAYLFRSYLVKKTKEIAILLSLGATKRETFQLVLLQIAFLGTASALLASALAILFLPLLSQVMQNFLPKDFQSVLSWQSILLALGMGTLGSVVFCLPVLVRIRNVKAQILFQENQMETNITGGFSKAALLSYCPILLIAWMLAVWQSHSWLVGSIFILSLLASFLILGVIGWSMLSIVGRYFSSSYLILRLSFRNLYRNRVSLLSSFLAIGIGALLINLIPQVQEGLQQEITQPESSSLPTFFFFDIQPEQVDPLQQFLEEQNHPLNNISPMIRARLSLINGGTYQDSHVHLGDTREQEETKRARNRAYNLSYRLELSADESIVEGRAFSGTFNMESDALPEISVEIRFAERLGVQLGDQLTFDVQGIPIEGKVVNLRKVQWTGFQPNFFILFQPGVLEQAPGTFLATLSQVTAQEKVSLQNKIIQKFANISIVDVSRVIQKVLDITHQISWALQVMALLAVFAGLIVVYSLSRFNAQSRQQEINLLKILGADFPDIRSMILLEFGMIGLLASAVGALLSLVISRLLSFFLFESLWNVTWSLTFATIFGISILSMATAYLGVRKTLRQNPNSLLQAV</sequence>
<keyword evidence="3 6" id="KW-0812">Transmembrane</keyword>
<dbReference type="InterPro" id="IPR038766">
    <property type="entry name" value="Membrane_comp_ABC_pdt"/>
</dbReference>
<evidence type="ECO:0000256" key="4">
    <source>
        <dbReference type="ARBA" id="ARBA00022989"/>
    </source>
</evidence>
<keyword evidence="4 6" id="KW-1133">Transmembrane helix</keyword>
<reference evidence="9" key="1">
    <citation type="submission" date="2017-08" db="EMBL/GenBank/DDBJ databases">
        <title>A dynamic microbial community with high functional redundancy inhabits the cold, oxic subseafloor aquifer.</title>
        <authorList>
            <person name="Tully B.J."/>
            <person name="Wheat C.G."/>
            <person name="Glazer B.T."/>
            <person name="Huber J.A."/>
        </authorList>
    </citation>
    <scope>NUCLEOTIDE SEQUENCE [LARGE SCALE GENOMIC DNA]</scope>
</reference>
<proteinExistence type="predicted"/>
<dbReference type="Pfam" id="PF02687">
    <property type="entry name" value="FtsX"/>
    <property type="match status" value="2"/>
</dbReference>
<feature type="transmembrane region" description="Helical" evidence="6">
    <location>
        <begin position="20"/>
        <end position="39"/>
    </location>
</feature>
<organism evidence="8 9">
    <name type="scientific">SAR324 cluster bacterium</name>
    <dbReference type="NCBI Taxonomy" id="2024889"/>
    <lineage>
        <taxon>Bacteria</taxon>
        <taxon>Deltaproteobacteria</taxon>
        <taxon>SAR324 cluster</taxon>
    </lineage>
</organism>
<feature type="transmembrane region" description="Helical" evidence="6">
    <location>
        <begin position="404"/>
        <end position="424"/>
    </location>
</feature>
<keyword evidence="5 6" id="KW-0472">Membrane</keyword>
<dbReference type="GO" id="GO:0005886">
    <property type="term" value="C:plasma membrane"/>
    <property type="evidence" value="ECO:0007669"/>
    <property type="project" value="UniProtKB-SubCell"/>
</dbReference>
<protein>
    <recommendedName>
        <fullName evidence="7">ABC3 transporter permease C-terminal domain-containing protein</fullName>
    </recommendedName>
</protein>